<evidence type="ECO:0000259" key="1">
    <source>
        <dbReference type="Pfam" id="PF09834"/>
    </source>
</evidence>
<comment type="caution">
    <text evidence="2">The sequence shown here is derived from an EMBL/GenBank/DDBJ whole genome shotgun (WGS) entry which is preliminary data.</text>
</comment>
<organism evidence="2 3">
    <name type="scientific">Cognatilysobacter bugurensis</name>
    <dbReference type="NCBI Taxonomy" id="543356"/>
    <lineage>
        <taxon>Bacteria</taxon>
        <taxon>Pseudomonadati</taxon>
        <taxon>Pseudomonadota</taxon>
        <taxon>Gammaproteobacteria</taxon>
        <taxon>Lysobacterales</taxon>
        <taxon>Lysobacteraceae</taxon>
        <taxon>Cognatilysobacter</taxon>
    </lineage>
</organism>
<dbReference type="EMBL" id="BMYD01000002">
    <property type="protein sequence ID" value="GHA79869.1"/>
    <property type="molecule type" value="Genomic_DNA"/>
</dbReference>
<proteinExistence type="predicted"/>
<dbReference type="AlphaFoldDB" id="A0A918W923"/>
<reference evidence="2" key="2">
    <citation type="submission" date="2020-09" db="EMBL/GenBank/DDBJ databases">
        <authorList>
            <person name="Sun Q."/>
            <person name="Kim S."/>
        </authorList>
    </citation>
    <scope>NUCLEOTIDE SEQUENCE</scope>
    <source>
        <strain evidence="2">KCTC 23077</strain>
    </source>
</reference>
<name>A0A918W923_9GAMM</name>
<sequence length="74" mass="8067">MRKTLSFAAVHFCVAFLVGYLMTGSVLVGGALALIEPAFNTVAFHFHEKAWQRFARGTVPAVDTESVRPTWVAA</sequence>
<dbReference type="RefSeq" id="WP_189455348.1">
    <property type="nucleotide sequence ID" value="NZ_BMYD01000002.1"/>
</dbReference>
<keyword evidence="3" id="KW-1185">Reference proteome</keyword>
<accession>A0A918W923</accession>
<reference evidence="2" key="1">
    <citation type="journal article" date="2014" name="Int. J. Syst. Evol. Microbiol.">
        <title>Complete genome sequence of Corynebacterium casei LMG S-19264T (=DSM 44701T), isolated from a smear-ripened cheese.</title>
        <authorList>
            <consortium name="US DOE Joint Genome Institute (JGI-PGF)"/>
            <person name="Walter F."/>
            <person name="Albersmeier A."/>
            <person name="Kalinowski J."/>
            <person name="Ruckert C."/>
        </authorList>
    </citation>
    <scope>NUCLEOTIDE SEQUENCE</scope>
    <source>
        <strain evidence="2">KCTC 23077</strain>
    </source>
</reference>
<protein>
    <submittedName>
        <fullName evidence="2">Membrane protein</fullName>
    </submittedName>
</protein>
<dbReference type="InterPro" id="IPR018638">
    <property type="entry name" value="DUF2061_membrane"/>
</dbReference>
<evidence type="ECO:0000313" key="3">
    <source>
        <dbReference type="Proteomes" id="UP000646426"/>
    </source>
</evidence>
<feature type="domain" description="DUF2061" evidence="1">
    <location>
        <begin position="1"/>
        <end position="52"/>
    </location>
</feature>
<dbReference type="Proteomes" id="UP000646426">
    <property type="component" value="Unassembled WGS sequence"/>
</dbReference>
<evidence type="ECO:0000313" key="2">
    <source>
        <dbReference type="EMBL" id="GHA79869.1"/>
    </source>
</evidence>
<dbReference type="Pfam" id="PF09834">
    <property type="entry name" value="DUF2061"/>
    <property type="match status" value="1"/>
</dbReference>
<gene>
    <name evidence="2" type="ORF">GCM10007067_16810</name>
</gene>